<proteinExistence type="predicted"/>
<dbReference type="PANTHER" id="PTHR12526:SF600">
    <property type="entry name" value="GLYCOSYL TRANSFERASE GROUP 1"/>
    <property type="match status" value="1"/>
</dbReference>
<evidence type="ECO:0000313" key="2">
    <source>
        <dbReference type="EMBL" id="NIK86712.1"/>
    </source>
</evidence>
<feature type="domain" description="Glycosyltransferase subfamily 4-like N-terminal" evidence="1">
    <location>
        <begin position="24"/>
        <end position="211"/>
    </location>
</feature>
<evidence type="ECO:0000313" key="3">
    <source>
        <dbReference type="Proteomes" id="UP000570514"/>
    </source>
</evidence>
<name>A0A846MUC5_9PROT</name>
<dbReference type="RefSeq" id="WP_167079681.1">
    <property type="nucleotide sequence ID" value="NZ_BAAADC010000001.1"/>
</dbReference>
<evidence type="ECO:0000259" key="1">
    <source>
        <dbReference type="Pfam" id="PF13439"/>
    </source>
</evidence>
<keyword evidence="2" id="KW-0808">Transferase</keyword>
<dbReference type="Pfam" id="PF13439">
    <property type="entry name" value="Glyco_transf_4"/>
    <property type="match status" value="1"/>
</dbReference>
<protein>
    <submittedName>
        <fullName evidence="2">Glycosyltransferase involved in cell wall biosynthesis</fullName>
    </submittedName>
</protein>
<gene>
    <name evidence="2" type="ORF">FHS83_000030</name>
</gene>
<organism evidence="2 3">
    <name type="scientific">Rhizomicrobium palustre</name>
    <dbReference type="NCBI Taxonomy" id="189966"/>
    <lineage>
        <taxon>Bacteria</taxon>
        <taxon>Pseudomonadati</taxon>
        <taxon>Pseudomonadota</taxon>
        <taxon>Alphaproteobacteria</taxon>
        <taxon>Micropepsales</taxon>
        <taxon>Micropepsaceae</taxon>
        <taxon>Rhizomicrobium</taxon>
    </lineage>
</organism>
<dbReference type="GO" id="GO:0016757">
    <property type="term" value="F:glycosyltransferase activity"/>
    <property type="evidence" value="ECO:0007669"/>
    <property type="project" value="UniProtKB-ARBA"/>
</dbReference>
<sequence>MRRPRLLFISPRYLLPADMGGKIRTAHVLKGLKGGHFDVTLISPAPPVIPDTEQSELFALCDRFLSWAQLPRGPLHNYTRLRYLVAREPVSVVTDWSGAAARAVASAIAGADLVVADFLHAAILLPEKLEKPSVLFTHNVEAEIFARHAELAKNPITRRIWQSQWQKMRSFEAKSLRRFDGVVAVSERDRATFQKAYGVAAAVIPTGVDLDHFAFHPPKEGPPVVAFTASMDSLANIDGVRWFLDKVWPLIVAEVPGAQMRVIGRNPDPGLVAETKRRGLTCHFTGSVKDVCPYLEDVQAYVIPLRAGGGTRIKAFEAMAYGLPVVSTSVGIEGLGVTPELHYLNADSPEAFAASVLRLLRDPALRWRLSLAARQLVEENYSSRKVGRVFEDICINAMQKPFSESLVQTPARGRSAA</sequence>
<dbReference type="EMBL" id="JAASRM010000001">
    <property type="protein sequence ID" value="NIK86712.1"/>
    <property type="molecule type" value="Genomic_DNA"/>
</dbReference>
<dbReference type="Proteomes" id="UP000570514">
    <property type="component" value="Unassembled WGS sequence"/>
</dbReference>
<dbReference type="SUPFAM" id="SSF53756">
    <property type="entry name" value="UDP-Glycosyltransferase/glycogen phosphorylase"/>
    <property type="match status" value="1"/>
</dbReference>
<dbReference type="Gene3D" id="3.40.50.2000">
    <property type="entry name" value="Glycogen Phosphorylase B"/>
    <property type="match status" value="2"/>
</dbReference>
<accession>A0A846MUC5</accession>
<dbReference type="InterPro" id="IPR028098">
    <property type="entry name" value="Glyco_trans_4-like_N"/>
</dbReference>
<dbReference type="PANTHER" id="PTHR12526">
    <property type="entry name" value="GLYCOSYLTRANSFERASE"/>
    <property type="match status" value="1"/>
</dbReference>
<reference evidence="2 3" key="1">
    <citation type="submission" date="2020-03" db="EMBL/GenBank/DDBJ databases">
        <title>Genomic Encyclopedia of Type Strains, Phase IV (KMG-IV): sequencing the most valuable type-strain genomes for metagenomic binning, comparative biology and taxonomic classification.</title>
        <authorList>
            <person name="Goeker M."/>
        </authorList>
    </citation>
    <scope>NUCLEOTIDE SEQUENCE [LARGE SCALE GENOMIC DNA]</scope>
    <source>
        <strain evidence="2 3">DSM 19867</strain>
    </source>
</reference>
<keyword evidence="3" id="KW-1185">Reference proteome</keyword>
<dbReference type="Pfam" id="PF13692">
    <property type="entry name" value="Glyco_trans_1_4"/>
    <property type="match status" value="1"/>
</dbReference>
<comment type="caution">
    <text evidence="2">The sequence shown here is derived from an EMBL/GenBank/DDBJ whole genome shotgun (WGS) entry which is preliminary data.</text>
</comment>
<dbReference type="AlphaFoldDB" id="A0A846MUC5"/>
<dbReference type="CDD" id="cd03801">
    <property type="entry name" value="GT4_PimA-like"/>
    <property type="match status" value="1"/>
</dbReference>